<proteinExistence type="predicted"/>
<organism evidence="1 2">
    <name type="scientific">Planotetraspora thailandica</name>
    <dbReference type="NCBI Taxonomy" id="487172"/>
    <lineage>
        <taxon>Bacteria</taxon>
        <taxon>Bacillati</taxon>
        <taxon>Actinomycetota</taxon>
        <taxon>Actinomycetes</taxon>
        <taxon>Streptosporangiales</taxon>
        <taxon>Streptosporangiaceae</taxon>
        <taxon>Planotetraspora</taxon>
    </lineage>
</organism>
<evidence type="ECO:0000313" key="1">
    <source>
        <dbReference type="EMBL" id="GII55826.1"/>
    </source>
</evidence>
<dbReference type="AlphaFoldDB" id="A0A8J3V306"/>
<dbReference type="EMBL" id="BOOR01000031">
    <property type="protein sequence ID" value="GII55826.1"/>
    <property type="molecule type" value="Genomic_DNA"/>
</dbReference>
<protein>
    <submittedName>
        <fullName evidence="1">Uncharacterized protein</fullName>
    </submittedName>
</protein>
<name>A0A8J3V306_9ACTN</name>
<sequence>MLSRVIRFRFALTPLGEVAPWGRHQRSLHWFGLTSGWYWIELGDHELLRYSPETLRRYHDEGPAARHPYVDYYVARLWEDVDELVPTVMQPVPPDLLRFMASDQRDWPPLDSDATVEVATWYGGHVLDLGYIRQPPHIRAWRTVAGGHDTVTVTWRHDDDGDIRFTAAPSGSVTVPAASFLAAVRRLDRELMAAMDRRVKALERTGPPDGVELDVPGLRAEHADRTTWLDRHLRREPVTDWAAVRAGAREILPQR</sequence>
<keyword evidence="2" id="KW-1185">Reference proteome</keyword>
<dbReference type="RefSeq" id="WP_203946017.1">
    <property type="nucleotide sequence ID" value="NZ_BOOR01000031.1"/>
</dbReference>
<comment type="caution">
    <text evidence="1">The sequence shown here is derived from an EMBL/GenBank/DDBJ whole genome shotgun (WGS) entry which is preliminary data.</text>
</comment>
<dbReference type="Proteomes" id="UP000605992">
    <property type="component" value="Unassembled WGS sequence"/>
</dbReference>
<evidence type="ECO:0000313" key="2">
    <source>
        <dbReference type="Proteomes" id="UP000605992"/>
    </source>
</evidence>
<gene>
    <name evidence="1" type="ORF">Pth03_42150</name>
</gene>
<accession>A0A8J3V306</accession>
<dbReference type="Pfam" id="PF19446">
    <property type="entry name" value="DUF5984"/>
    <property type="match status" value="1"/>
</dbReference>
<reference evidence="1" key="1">
    <citation type="submission" date="2021-01" db="EMBL/GenBank/DDBJ databases">
        <title>Whole genome shotgun sequence of Planotetraspora thailandica NBRC 104271.</title>
        <authorList>
            <person name="Komaki H."/>
            <person name="Tamura T."/>
        </authorList>
    </citation>
    <scope>NUCLEOTIDE SEQUENCE</scope>
    <source>
        <strain evidence="1">NBRC 104271</strain>
    </source>
</reference>
<dbReference type="InterPro" id="IPR046026">
    <property type="entry name" value="DUF5984"/>
</dbReference>